<protein>
    <submittedName>
        <fullName evidence="2">Ribonuclease H-like domain-containing protein</fullName>
    </submittedName>
</protein>
<accession>A0ABQ4YYE4</accession>
<comment type="caution">
    <text evidence="2">The sequence shown here is derived from an EMBL/GenBank/DDBJ whole genome shotgun (WGS) entry which is preliminary data.</text>
</comment>
<evidence type="ECO:0000313" key="2">
    <source>
        <dbReference type="EMBL" id="GJS82903.1"/>
    </source>
</evidence>
<name>A0ABQ4YYE4_9ASTR</name>
<evidence type="ECO:0000259" key="1">
    <source>
        <dbReference type="Pfam" id="PF07727"/>
    </source>
</evidence>
<evidence type="ECO:0000313" key="3">
    <source>
        <dbReference type="Proteomes" id="UP001151760"/>
    </source>
</evidence>
<dbReference type="Proteomes" id="UP001151760">
    <property type="component" value="Unassembled WGS sequence"/>
</dbReference>
<dbReference type="InterPro" id="IPR013103">
    <property type="entry name" value="RVT_2"/>
</dbReference>
<reference evidence="2" key="1">
    <citation type="journal article" date="2022" name="Int. J. Mol. Sci.">
        <title>Draft Genome of Tanacetum Coccineum: Genomic Comparison of Closely Related Tanacetum-Family Plants.</title>
        <authorList>
            <person name="Yamashiro T."/>
            <person name="Shiraishi A."/>
            <person name="Nakayama K."/>
            <person name="Satake H."/>
        </authorList>
    </citation>
    <scope>NUCLEOTIDE SEQUENCE</scope>
</reference>
<dbReference type="EMBL" id="BQNB010010860">
    <property type="protein sequence ID" value="GJS82903.1"/>
    <property type="molecule type" value="Genomic_DNA"/>
</dbReference>
<feature type="domain" description="Reverse transcriptase Ty1/copia-type" evidence="1">
    <location>
        <begin position="6"/>
        <end position="59"/>
    </location>
</feature>
<keyword evidence="3" id="KW-1185">Reference proteome</keyword>
<proteinExistence type="predicted"/>
<sequence length="291" mass="32891">MGVCYKNKSKTSCSGYNQQEGIDYEETFAPIARLEAIRIFLAYAAYIDQQIRRIHQLDTTYRPFYSEQRIDLYSLTMCCMTRSFTKELITPFENPESVFRSKRRLFETPGLVESSSPELDLFADIKEHSEEETIEIMMETMEQYMSKTRGNYGSGVFVIERDRRQTVGDRVEVWFRTLGIEGRMSDTEMGLDVANTLCFQLGGGHGASFEIGMAGEEEGRAEACVGACGRAQHFVLRVVSTWLRWPRGSRAAKAIAGAPGRLLEDCSCSWSVEEMLLESIATDQNSVLPHG</sequence>
<reference evidence="2" key="2">
    <citation type="submission" date="2022-01" db="EMBL/GenBank/DDBJ databases">
        <authorList>
            <person name="Yamashiro T."/>
            <person name="Shiraishi A."/>
            <person name="Satake H."/>
            <person name="Nakayama K."/>
        </authorList>
    </citation>
    <scope>NUCLEOTIDE SEQUENCE</scope>
</reference>
<dbReference type="Pfam" id="PF07727">
    <property type="entry name" value="RVT_2"/>
    <property type="match status" value="1"/>
</dbReference>
<organism evidence="2 3">
    <name type="scientific">Tanacetum coccineum</name>
    <dbReference type="NCBI Taxonomy" id="301880"/>
    <lineage>
        <taxon>Eukaryota</taxon>
        <taxon>Viridiplantae</taxon>
        <taxon>Streptophyta</taxon>
        <taxon>Embryophyta</taxon>
        <taxon>Tracheophyta</taxon>
        <taxon>Spermatophyta</taxon>
        <taxon>Magnoliopsida</taxon>
        <taxon>eudicotyledons</taxon>
        <taxon>Gunneridae</taxon>
        <taxon>Pentapetalae</taxon>
        <taxon>asterids</taxon>
        <taxon>campanulids</taxon>
        <taxon>Asterales</taxon>
        <taxon>Asteraceae</taxon>
        <taxon>Asteroideae</taxon>
        <taxon>Anthemideae</taxon>
        <taxon>Anthemidinae</taxon>
        <taxon>Tanacetum</taxon>
    </lineage>
</organism>
<gene>
    <name evidence="2" type="ORF">Tco_0749444</name>
</gene>